<dbReference type="PANTHER" id="PTHR33169:SF27">
    <property type="entry name" value="TRANSCRIPTIONAL REGULATOR PADR FAMILY PROTEIN"/>
    <property type="match status" value="1"/>
</dbReference>
<dbReference type="PANTHER" id="PTHR33169">
    <property type="entry name" value="PADR-FAMILY TRANSCRIPTIONAL REGULATOR"/>
    <property type="match status" value="1"/>
</dbReference>
<sequence>MRDQKLTPLALAVLDLLHERDMHPYEMHQTMLTRQTDQRMKIKAGSLYHTVDRLLEHGLIDARETTREGRRPERTVYGLTESGAAAFTARLKELVTRVPTEYPEFPIALSMVHNLTRGDAIELLGRRIIQQQAKVASLRAIADGLAARELPPMYWIDVRYTQAVAEAELTWTEGFLEQLKAGHVPWPDNDKENS</sequence>
<dbReference type="InterPro" id="IPR005149">
    <property type="entry name" value="Tscrpt_reg_PadR_N"/>
</dbReference>
<protein>
    <submittedName>
        <fullName evidence="2">PadR family transcriptional regulator</fullName>
    </submittedName>
</protein>
<organism evidence="2 3">
    <name type="scientific">Labedaea rhizosphaerae</name>
    <dbReference type="NCBI Taxonomy" id="598644"/>
    <lineage>
        <taxon>Bacteria</taxon>
        <taxon>Bacillati</taxon>
        <taxon>Actinomycetota</taxon>
        <taxon>Actinomycetes</taxon>
        <taxon>Pseudonocardiales</taxon>
        <taxon>Pseudonocardiaceae</taxon>
        <taxon>Labedaea</taxon>
    </lineage>
</organism>
<reference evidence="2 3" key="1">
    <citation type="submission" date="2019-03" db="EMBL/GenBank/DDBJ databases">
        <title>Genomic Encyclopedia of Type Strains, Phase IV (KMG-IV): sequencing the most valuable type-strain genomes for metagenomic binning, comparative biology and taxonomic classification.</title>
        <authorList>
            <person name="Goeker M."/>
        </authorList>
    </citation>
    <scope>NUCLEOTIDE SEQUENCE [LARGE SCALE GENOMIC DNA]</scope>
    <source>
        <strain evidence="2 3">DSM 45361</strain>
    </source>
</reference>
<gene>
    <name evidence="2" type="ORF">EV186_10646</name>
</gene>
<accession>A0A4R6S265</accession>
<dbReference type="EMBL" id="SNXZ01000006">
    <property type="protein sequence ID" value="TDP93652.1"/>
    <property type="molecule type" value="Genomic_DNA"/>
</dbReference>
<proteinExistence type="predicted"/>
<dbReference type="SUPFAM" id="SSF46785">
    <property type="entry name" value="Winged helix' DNA-binding domain"/>
    <property type="match status" value="1"/>
</dbReference>
<feature type="domain" description="Transcription regulator PadR N-terminal" evidence="1">
    <location>
        <begin position="13"/>
        <end position="88"/>
    </location>
</feature>
<evidence type="ECO:0000313" key="2">
    <source>
        <dbReference type="EMBL" id="TDP93652.1"/>
    </source>
</evidence>
<name>A0A4R6S265_LABRH</name>
<dbReference type="RefSeq" id="WP_133852681.1">
    <property type="nucleotide sequence ID" value="NZ_SNXZ01000006.1"/>
</dbReference>
<evidence type="ECO:0000259" key="1">
    <source>
        <dbReference type="Pfam" id="PF03551"/>
    </source>
</evidence>
<keyword evidence="3" id="KW-1185">Reference proteome</keyword>
<dbReference type="AlphaFoldDB" id="A0A4R6S265"/>
<dbReference type="InterPro" id="IPR036388">
    <property type="entry name" value="WH-like_DNA-bd_sf"/>
</dbReference>
<dbReference type="InterPro" id="IPR036390">
    <property type="entry name" value="WH_DNA-bd_sf"/>
</dbReference>
<dbReference type="InterPro" id="IPR052509">
    <property type="entry name" value="Metal_resp_DNA-bind_regulator"/>
</dbReference>
<dbReference type="Gene3D" id="1.10.10.10">
    <property type="entry name" value="Winged helix-like DNA-binding domain superfamily/Winged helix DNA-binding domain"/>
    <property type="match status" value="1"/>
</dbReference>
<dbReference type="OrthoDB" id="8443918at2"/>
<dbReference type="Proteomes" id="UP000295444">
    <property type="component" value="Unassembled WGS sequence"/>
</dbReference>
<dbReference type="Pfam" id="PF03551">
    <property type="entry name" value="PadR"/>
    <property type="match status" value="1"/>
</dbReference>
<evidence type="ECO:0000313" key="3">
    <source>
        <dbReference type="Proteomes" id="UP000295444"/>
    </source>
</evidence>
<comment type="caution">
    <text evidence="2">The sequence shown here is derived from an EMBL/GenBank/DDBJ whole genome shotgun (WGS) entry which is preliminary data.</text>
</comment>